<proteinExistence type="predicted"/>
<dbReference type="EMBL" id="OX359470">
    <property type="protein sequence ID" value="CAI3971069.1"/>
    <property type="molecule type" value="Genomic_DNA"/>
</dbReference>
<evidence type="ECO:0000313" key="1">
    <source>
        <dbReference type="EMBL" id="CAI3971069.1"/>
    </source>
</evidence>
<sequence length="119" mass="13246">MNALWSKIVSYLTAVLAILLVVTLVVGKIWIGNLQEDNALLKSEVSTITLQRDLYKSVNEGLWERIGSEKEADDLVKQAHETNQGYLTEIQTGIMPLEDKDSSDVLKVTVKGLMEKAND</sequence>
<reference evidence="1" key="1">
    <citation type="submission" date="2022-10" db="EMBL/GenBank/DDBJ databases">
        <authorList>
            <person name="Meaden S."/>
        </authorList>
    </citation>
    <scope>NUCLEOTIDE SEQUENCE</scope>
</reference>
<accession>A0A9N6WTI2</accession>
<organism evidence="1">
    <name type="scientific">Ochrobactrum phage ORM_20</name>
    <dbReference type="NCBI Taxonomy" id="2985243"/>
    <lineage>
        <taxon>Viruses</taxon>
    </lineage>
</organism>
<gene>
    <name evidence="1" type="ORF">ORM20_00015</name>
</gene>
<protein>
    <submittedName>
        <fullName evidence="1">Uncharacterized protein</fullName>
    </submittedName>
</protein>
<name>A0A9N6WTI2_9VIRU</name>